<evidence type="ECO:0000259" key="6">
    <source>
        <dbReference type="Pfam" id="PF08531"/>
    </source>
</evidence>
<dbReference type="PANTHER" id="PTHR33307:SF6">
    <property type="entry name" value="ALPHA-RHAMNOSIDASE (EUROFUNG)-RELATED"/>
    <property type="match status" value="1"/>
</dbReference>
<evidence type="ECO:0000256" key="2">
    <source>
        <dbReference type="ARBA" id="ARBA00012652"/>
    </source>
</evidence>
<dbReference type="InterPro" id="IPR012341">
    <property type="entry name" value="6hp_glycosidase-like_sf"/>
</dbReference>
<sequence>MKKIILSICVSLCLIACTDNALIKNKKNENNKISSPIKLKVGEGFVNPIGYYESKPRFSWQLPPASTQKQQTSYQIQVASSADFSKSSLIWDSGKVNSDDNAWVGYQGKALESRQRVYWRVRTWGQNQHVSNWSETQFIELGLLNNNDWQAKWVGHPDTNERYTNPSFNGMPAVDHILYRPQYLRTNFNLNKPIKKARLYVTAKGVFKPYINGSAISEDVMTPGWTPYHKRIETLTYDVSDYVTQGENAIAATLAEGWHTGRIFHPTQQEHVKPMRLLAQLEVTFKDGTQQVIATNNQWKSTNQGPIREAGNYDGETYDANFEMPNWNAASFDAKNWAKVYAEPIDPEVKLKPKRHSAPRATVTLPTVDIVSVKNGVAIFDMGQNMVGVPEITVPAKQGQTIKLRFSEALEQDKFYVKNLRSAKNIDLYTPKQDGEITYRPTFTFHGYRFVEISGYDTAFKPDLNWLTGKVIHSDFDVYDNFSSNHNKLNKLSSNVSWGLRGNFLDIPTDCPQRDERLGWTGDAQVFVSTSMYKADVYAFWAAWLESVREEQSIDGMIPKFVPFRPFLTDGTAAAWGDAATIVPWELYQYTGDINVLRENYNMMKRWLEYTEFHSFEHISNIGTYGDWLQPYSENGRAKGDTHPDLIATAYYARSVDIAAKTARLLGYKSDAQQYERLFNNIKIKFRDYFFDDNLNVVSTAIKTIKREKGKRLKQPKQSKITLKTTQTSYLLPLSFNLFNESEQQVAVKKLLAMLEQSDRHLRTGFLGTPMLYQVLQRYGHSDVMYDILLKETYPSWFYSINNGATTTWERWNSYSLTEGYNKANMNSLNHYAYGAVAQWFYNGMLGIQPTQPGFKTFKVEPQFTQRLNDLSGSVPTINGDIKASWSITNTQLTMRLFVPSNSQAELLLPQVTELKVMKNGKAISDLTALQPGEYQISGQVQLKRDVTNE</sequence>
<proteinExistence type="predicted"/>
<dbReference type="Gene3D" id="2.60.420.10">
    <property type="entry name" value="Maltose phosphorylase, domain 3"/>
    <property type="match status" value="1"/>
</dbReference>
<gene>
    <name evidence="9" type="ORF">OLW01_15450</name>
</gene>
<evidence type="ECO:0000313" key="10">
    <source>
        <dbReference type="Proteomes" id="UP001163726"/>
    </source>
</evidence>
<feature type="chain" id="PRO_5045504772" description="alpha-L-rhamnosidase" evidence="4">
    <location>
        <begin position="22"/>
        <end position="950"/>
    </location>
</feature>
<evidence type="ECO:0000256" key="4">
    <source>
        <dbReference type="SAM" id="SignalP"/>
    </source>
</evidence>
<keyword evidence="4" id="KW-0732">Signal</keyword>
<dbReference type="Proteomes" id="UP001163726">
    <property type="component" value="Plasmid pCadTS8_1"/>
</dbReference>
<dbReference type="Gene3D" id="2.60.40.10">
    <property type="entry name" value="Immunoglobulins"/>
    <property type="match status" value="1"/>
</dbReference>
<feature type="signal peptide" evidence="4">
    <location>
        <begin position="1"/>
        <end position="21"/>
    </location>
</feature>
<dbReference type="EC" id="3.2.1.40" evidence="2"/>
<dbReference type="InterPro" id="IPR013783">
    <property type="entry name" value="Ig-like_fold"/>
</dbReference>
<dbReference type="RefSeq" id="WP_268076423.1">
    <property type="nucleotide sequence ID" value="NZ_CP109966.1"/>
</dbReference>
<evidence type="ECO:0000259" key="8">
    <source>
        <dbReference type="Pfam" id="PF17390"/>
    </source>
</evidence>
<evidence type="ECO:0000256" key="1">
    <source>
        <dbReference type="ARBA" id="ARBA00001445"/>
    </source>
</evidence>
<dbReference type="InterPro" id="IPR035398">
    <property type="entry name" value="Bac_rhamnosid_C"/>
</dbReference>
<evidence type="ECO:0000259" key="7">
    <source>
        <dbReference type="Pfam" id="PF17389"/>
    </source>
</evidence>
<dbReference type="Pfam" id="PF08531">
    <property type="entry name" value="Bac_rhamnosid_N"/>
    <property type="match status" value="1"/>
</dbReference>
<dbReference type="Gene3D" id="2.60.120.260">
    <property type="entry name" value="Galactose-binding domain-like"/>
    <property type="match status" value="2"/>
</dbReference>
<dbReference type="InterPro" id="IPR008902">
    <property type="entry name" value="Rhamnosid_concanavalin"/>
</dbReference>
<dbReference type="GO" id="GO:0016787">
    <property type="term" value="F:hydrolase activity"/>
    <property type="evidence" value="ECO:0007669"/>
    <property type="project" value="UniProtKB-KW"/>
</dbReference>
<evidence type="ECO:0000313" key="9">
    <source>
        <dbReference type="EMBL" id="WAJ71733.1"/>
    </source>
</evidence>
<dbReference type="PANTHER" id="PTHR33307">
    <property type="entry name" value="ALPHA-RHAMNOSIDASE (EUROFUNG)"/>
    <property type="match status" value="1"/>
</dbReference>
<dbReference type="InterPro" id="IPR016007">
    <property type="entry name" value="Alpha_rhamnosid"/>
</dbReference>
<evidence type="ECO:0000259" key="5">
    <source>
        <dbReference type="Pfam" id="PF05592"/>
    </source>
</evidence>
<dbReference type="Pfam" id="PF05592">
    <property type="entry name" value="Bac_rhamnosid"/>
    <property type="match status" value="1"/>
</dbReference>
<dbReference type="Gene3D" id="1.50.10.10">
    <property type="match status" value="1"/>
</dbReference>
<geneLocation type="plasmid" evidence="9 10">
    <name>pCadTS8_1</name>
</geneLocation>
<reference evidence="9" key="1">
    <citation type="submission" date="2022-10" db="EMBL/GenBank/DDBJ databases">
        <title>Catenovulum adriacola sp. nov. isolated in the Harbour of Susak.</title>
        <authorList>
            <person name="Schoch T."/>
            <person name="Reich S.J."/>
            <person name="Stoeferle S."/>
            <person name="Flaiz M."/>
            <person name="Kazda M."/>
            <person name="Riedel C.U."/>
            <person name="Duerre P."/>
        </authorList>
    </citation>
    <scope>NUCLEOTIDE SEQUENCE</scope>
    <source>
        <strain evidence="9">TS8</strain>
        <plasmid evidence="9">pCadTS8_1</plasmid>
    </source>
</reference>
<dbReference type="EMBL" id="CP109966">
    <property type="protein sequence ID" value="WAJ71733.1"/>
    <property type="molecule type" value="Genomic_DNA"/>
</dbReference>
<dbReference type="InterPro" id="IPR013737">
    <property type="entry name" value="Bac_rhamnosid_N"/>
</dbReference>
<dbReference type="InterPro" id="IPR008928">
    <property type="entry name" value="6-hairpin_glycosidase_sf"/>
</dbReference>
<dbReference type="SUPFAM" id="SSF48208">
    <property type="entry name" value="Six-hairpin glycosidases"/>
    <property type="match status" value="1"/>
</dbReference>
<feature type="domain" description="Bacterial alpha-L-rhamnosidase N-terminal" evidence="6">
    <location>
        <begin position="192"/>
        <end position="347"/>
    </location>
</feature>
<accession>A0ABY7AQ98</accession>
<dbReference type="InterPro" id="IPR035396">
    <property type="entry name" value="Bac_rhamnosid6H"/>
</dbReference>
<keyword evidence="9" id="KW-0614">Plasmid</keyword>
<dbReference type="Pfam" id="PF17390">
    <property type="entry name" value="Bac_rhamnosid_C"/>
    <property type="match status" value="1"/>
</dbReference>
<dbReference type="Pfam" id="PF25788">
    <property type="entry name" value="Ig_Rha78A_N"/>
    <property type="match status" value="1"/>
</dbReference>
<keyword evidence="10" id="KW-1185">Reference proteome</keyword>
<evidence type="ECO:0000256" key="3">
    <source>
        <dbReference type="ARBA" id="ARBA00022801"/>
    </source>
</evidence>
<dbReference type="Pfam" id="PF17389">
    <property type="entry name" value="Bac_rhamnosid6H"/>
    <property type="match status" value="1"/>
</dbReference>
<feature type="domain" description="Alpha-L-rhamnosidase six-hairpin glycosidase" evidence="7">
    <location>
        <begin position="481"/>
        <end position="844"/>
    </location>
</feature>
<keyword evidence="3 9" id="KW-0378">Hydrolase</keyword>
<name>A0ABY7AQ98_9ALTE</name>
<feature type="domain" description="Alpha-L-rhamnosidase C-terminal" evidence="8">
    <location>
        <begin position="847"/>
        <end position="921"/>
    </location>
</feature>
<dbReference type="PIRSF" id="PIRSF010631">
    <property type="entry name" value="A-rhamnsds"/>
    <property type="match status" value="1"/>
</dbReference>
<protein>
    <recommendedName>
        <fullName evidence="2">alpha-L-rhamnosidase</fullName>
        <ecNumber evidence="2">3.2.1.40</ecNumber>
    </recommendedName>
</protein>
<feature type="domain" description="Alpha-L-rhamnosidase concanavalin-like" evidence="5">
    <location>
        <begin position="373"/>
        <end position="473"/>
    </location>
</feature>
<organism evidence="9 10">
    <name type="scientific">Catenovulum adriaticum</name>
    <dbReference type="NCBI Taxonomy" id="2984846"/>
    <lineage>
        <taxon>Bacteria</taxon>
        <taxon>Pseudomonadati</taxon>
        <taxon>Pseudomonadota</taxon>
        <taxon>Gammaproteobacteria</taxon>
        <taxon>Alteromonadales</taxon>
        <taxon>Alteromonadaceae</taxon>
        <taxon>Catenovulum</taxon>
    </lineage>
</organism>
<comment type="catalytic activity">
    <reaction evidence="1">
        <text>Hydrolysis of terminal non-reducing alpha-L-rhamnose residues in alpha-L-rhamnosides.</text>
        <dbReference type="EC" id="3.2.1.40"/>
    </reaction>
</comment>